<evidence type="ECO:0000256" key="1">
    <source>
        <dbReference type="SAM" id="MobiDB-lite"/>
    </source>
</evidence>
<accession>A0ABV8FSF3</accession>
<dbReference type="RefSeq" id="WP_378537317.1">
    <property type="nucleotide sequence ID" value="NZ_JBHSBH010000015.1"/>
</dbReference>
<keyword evidence="4" id="KW-1185">Reference proteome</keyword>
<protein>
    <submittedName>
        <fullName evidence="3">STAS domain-containing protein</fullName>
    </submittedName>
</protein>
<reference evidence="4" key="1">
    <citation type="journal article" date="2019" name="Int. J. Syst. Evol. Microbiol.">
        <title>The Global Catalogue of Microorganisms (GCM) 10K type strain sequencing project: providing services to taxonomists for standard genome sequencing and annotation.</title>
        <authorList>
            <consortium name="The Broad Institute Genomics Platform"/>
            <consortium name="The Broad Institute Genome Sequencing Center for Infectious Disease"/>
            <person name="Wu L."/>
            <person name="Ma J."/>
        </authorList>
    </citation>
    <scope>NUCLEOTIDE SEQUENCE [LARGE SCALE GENOMIC DNA]</scope>
    <source>
        <strain evidence="4">TBRC 1826</strain>
    </source>
</reference>
<proteinExistence type="predicted"/>
<evidence type="ECO:0000313" key="4">
    <source>
        <dbReference type="Proteomes" id="UP001595847"/>
    </source>
</evidence>
<dbReference type="SUPFAM" id="SSF52091">
    <property type="entry name" value="SpoIIaa-like"/>
    <property type="match status" value="1"/>
</dbReference>
<evidence type="ECO:0000259" key="2">
    <source>
        <dbReference type="PROSITE" id="PS50801"/>
    </source>
</evidence>
<dbReference type="EMBL" id="JBHSBH010000015">
    <property type="protein sequence ID" value="MFC3999084.1"/>
    <property type="molecule type" value="Genomic_DNA"/>
</dbReference>
<comment type="caution">
    <text evidence="3">The sequence shown here is derived from an EMBL/GenBank/DDBJ whole genome shotgun (WGS) entry which is preliminary data.</text>
</comment>
<feature type="region of interest" description="Disordered" evidence="1">
    <location>
        <begin position="1"/>
        <end position="23"/>
    </location>
</feature>
<sequence>MTTGKDGTPGGAAGQARRSRGARADVVHAARGRALVTVSGELDFATADAVAAELVHAALTAGPSIEADVSRVGFCDAYGLAALLRAAAWAECVGGALTLHGVGPDLDRLLAITATAARFGAPTAAEPVLPAPGPPPGG</sequence>
<evidence type="ECO:0000313" key="3">
    <source>
        <dbReference type="EMBL" id="MFC3999084.1"/>
    </source>
</evidence>
<dbReference type="InterPro" id="IPR058548">
    <property type="entry name" value="MlaB-like_STAS"/>
</dbReference>
<dbReference type="InterPro" id="IPR002645">
    <property type="entry name" value="STAS_dom"/>
</dbReference>
<dbReference type="InterPro" id="IPR036513">
    <property type="entry name" value="STAS_dom_sf"/>
</dbReference>
<organism evidence="3 4">
    <name type="scientific">Nocardiopsis sediminis</name>
    <dbReference type="NCBI Taxonomy" id="1778267"/>
    <lineage>
        <taxon>Bacteria</taxon>
        <taxon>Bacillati</taxon>
        <taxon>Actinomycetota</taxon>
        <taxon>Actinomycetes</taxon>
        <taxon>Streptosporangiales</taxon>
        <taxon>Nocardiopsidaceae</taxon>
        <taxon>Nocardiopsis</taxon>
    </lineage>
</organism>
<dbReference type="Gene3D" id="3.30.750.24">
    <property type="entry name" value="STAS domain"/>
    <property type="match status" value="1"/>
</dbReference>
<name>A0ABV8FSF3_9ACTN</name>
<dbReference type="Proteomes" id="UP001595847">
    <property type="component" value="Unassembled WGS sequence"/>
</dbReference>
<feature type="domain" description="STAS" evidence="2">
    <location>
        <begin position="32"/>
        <end position="113"/>
    </location>
</feature>
<dbReference type="PROSITE" id="PS50801">
    <property type="entry name" value="STAS"/>
    <property type="match status" value="1"/>
</dbReference>
<dbReference type="Pfam" id="PF13466">
    <property type="entry name" value="STAS_2"/>
    <property type="match status" value="1"/>
</dbReference>
<gene>
    <name evidence="3" type="ORF">ACFOVU_24410</name>
</gene>